<proteinExistence type="predicted"/>
<dbReference type="Proteomes" id="UP000003571">
    <property type="component" value="Unassembled WGS sequence"/>
</dbReference>
<keyword evidence="3" id="KW-1185">Reference proteome</keyword>
<sequence length="160" mass="17061">MTKIIIPAVLSAAMFLSCASQAGTATKQNPPATIVDNDGREFSSSTFIIAIGDGDTEETARALAQKHKLRVVYIMNTMKMCVLSAGRNLTEAENSAIVEELMQDSRVLSAERDYVIRLHDSQPSATSSTIMRANPTANPIVQTSVFSSLVASGMSSSTTT</sequence>
<name>H7EJB1_9SPIR</name>
<organism evidence="2 3">
    <name type="scientific">Treponema saccharophilum DSM 2985</name>
    <dbReference type="NCBI Taxonomy" id="907348"/>
    <lineage>
        <taxon>Bacteria</taxon>
        <taxon>Pseudomonadati</taxon>
        <taxon>Spirochaetota</taxon>
        <taxon>Spirochaetia</taxon>
        <taxon>Spirochaetales</taxon>
        <taxon>Treponemataceae</taxon>
        <taxon>Treponema</taxon>
    </lineage>
</organism>
<dbReference type="STRING" id="907348.TresaDRAFT_1536"/>
<accession>H7EJB1</accession>
<keyword evidence="1" id="KW-0732">Signal</keyword>
<reference evidence="2 3" key="1">
    <citation type="submission" date="2011-09" db="EMBL/GenBank/DDBJ databases">
        <title>The draft genome of Treponema saccharophilum DSM 2985.</title>
        <authorList>
            <consortium name="US DOE Joint Genome Institute (JGI-PGF)"/>
            <person name="Lucas S."/>
            <person name="Copeland A."/>
            <person name="Lapidus A."/>
            <person name="Glavina del Rio T."/>
            <person name="Dalin E."/>
            <person name="Tice H."/>
            <person name="Bruce D."/>
            <person name="Goodwin L."/>
            <person name="Pitluck S."/>
            <person name="Peters L."/>
            <person name="Kyrpides N."/>
            <person name="Mavromatis K."/>
            <person name="Ivanova N."/>
            <person name="Markowitz V."/>
            <person name="Cheng J.-F."/>
            <person name="Hugenholtz P."/>
            <person name="Woyke T."/>
            <person name="Wu D."/>
            <person name="Gronow S."/>
            <person name="Wellnitz S."/>
            <person name="Brambilla E."/>
            <person name="Klenk H.-P."/>
            <person name="Eisen J.A."/>
        </authorList>
    </citation>
    <scope>NUCLEOTIDE SEQUENCE [LARGE SCALE GENOMIC DNA]</scope>
    <source>
        <strain evidence="2 3">DSM 2985</strain>
    </source>
</reference>
<evidence type="ECO:0000313" key="2">
    <source>
        <dbReference type="EMBL" id="EIC02272.1"/>
    </source>
</evidence>
<dbReference type="PROSITE" id="PS51257">
    <property type="entry name" value="PROKAR_LIPOPROTEIN"/>
    <property type="match status" value="1"/>
</dbReference>
<evidence type="ECO:0000256" key="1">
    <source>
        <dbReference type="SAM" id="SignalP"/>
    </source>
</evidence>
<evidence type="ECO:0008006" key="4">
    <source>
        <dbReference type="Google" id="ProtNLM"/>
    </source>
</evidence>
<feature type="chain" id="PRO_5003609185" description="Lipoprotein" evidence="1">
    <location>
        <begin position="23"/>
        <end position="160"/>
    </location>
</feature>
<protein>
    <recommendedName>
        <fullName evidence="4">Lipoprotein</fullName>
    </recommendedName>
</protein>
<evidence type="ECO:0000313" key="3">
    <source>
        <dbReference type="Proteomes" id="UP000003571"/>
    </source>
</evidence>
<feature type="signal peptide" evidence="1">
    <location>
        <begin position="1"/>
        <end position="22"/>
    </location>
</feature>
<comment type="caution">
    <text evidence="2">The sequence shown here is derived from an EMBL/GenBank/DDBJ whole genome shotgun (WGS) entry which is preliminary data.</text>
</comment>
<gene>
    <name evidence="2" type="ORF">TresaDRAFT_1536</name>
</gene>
<dbReference type="EMBL" id="AGRW01000041">
    <property type="protein sequence ID" value="EIC02272.1"/>
    <property type="molecule type" value="Genomic_DNA"/>
</dbReference>
<dbReference type="AlphaFoldDB" id="H7EJB1"/>